<evidence type="ECO:0000259" key="1">
    <source>
        <dbReference type="Pfam" id="PF23215"/>
    </source>
</evidence>
<dbReference type="OrthoDB" id="7318948at2759"/>
<dbReference type="InterPro" id="IPR056160">
    <property type="entry name" value="WD_LRWD1"/>
</dbReference>
<dbReference type="Proteomes" id="UP000494165">
    <property type="component" value="Unassembled WGS sequence"/>
</dbReference>
<keyword evidence="3" id="KW-1185">Reference proteome</keyword>
<dbReference type="InterPro" id="IPR015943">
    <property type="entry name" value="WD40/YVTN_repeat-like_dom_sf"/>
</dbReference>
<dbReference type="Pfam" id="PF23215">
    <property type="entry name" value="WD_LRWD1"/>
    <property type="match status" value="1"/>
</dbReference>
<dbReference type="InterPro" id="IPR036322">
    <property type="entry name" value="WD40_repeat_dom_sf"/>
</dbReference>
<proteinExistence type="predicted"/>
<protein>
    <recommendedName>
        <fullName evidence="1">Leucine-rich repeat and WD repeat-containing protein 1 WD domain-containing protein</fullName>
    </recommendedName>
</protein>
<dbReference type="PANTHER" id="PTHR24370">
    <property type="entry name" value="OPTICIN"/>
    <property type="match status" value="1"/>
</dbReference>
<dbReference type="InterPro" id="IPR052489">
    <property type="entry name" value="LRWD1"/>
</dbReference>
<dbReference type="PANTHER" id="PTHR24370:SF10">
    <property type="entry name" value="LEUCINE-RICH REPEAT AND WD REPEAT-CONTAINING PROTEIN 1"/>
    <property type="match status" value="1"/>
</dbReference>
<evidence type="ECO:0000313" key="3">
    <source>
        <dbReference type="Proteomes" id="UP000494165"/>
    </source>
</evidence>
<dbReference type="GO" id="GO:0071169">
    <property type="term" value="P:establishment of protein localization to chromatin"/>
    <property type="evidence" value="ECO:0007669"/>
    <property type="project" value="TreeGrafter"/>
</dbReference>
<dbReference type="GO" id="GO:0006325">
    <property type="term" value="P:chromatin organization"/>
    <property type="evidence" value="ECO:0007669"/>
    <property type="project" value="TreeGrafter"/>
</dbReference>
<accession>A0A8S1BST7</accession>
<dbReference type="SUPFAM" id="SSF50978">
    <property type="entry name" value="WD40 repeat-like"/>
    <property type="match status" value="1"/>
</dbReference>
<reference evidence="2 3" key="1">
    <citation type="submission" date="2020-04" db="EMBL/GenBank/DDBJ databases">
        <authorList>
            <person name="Alioto T."/>
            <person name="Alioto T."/>
            <person name="Gomez Garrido J."/>
        </authorList>
    </citation>
    <scope>NUCLEOTIDE SEQUENCE [LARGE SCALE GENOMIC DNA]</scope>
</reference>
<feature type="domain" description="Leucine-rich repeat and WD repeat-containing protein 1 WD" evidence="1">
    <location>
        <begin position="15"/>
        <end position="405"/>
    </location>
</feature>
<dbReference type="EMBL" id="CADEPI010000007">
    <property type="protein sequence ID" value="CAB3361968.1"/>
    <property type="molecule type" value="Genomic_DNA"/>
</dbReference>
<dbReference type="AlphaFoldDB" id="A0A8S1BST7"/>
<gene>
    <name evidence="2" type="ORF">CLODIP_2_CD01755</name>
</gene>
<dbReference type="Gene3D" id="2.130.10.10">
    <property type="entry name" value="YVTN repeat-like/Quinoprotein amine dehydrogenase"/>
    <property type="match status" value="1"/>
</dbReference>
<sequence length="407" mass="45385">MSPGLHTEVDEQVFRPVEFLRVHSIDDNKSDIQTEIWHSAFQPDLENPGKLTFLLATCGGNSVCITDVKTSTVKYKFKAEIGEKLFSLAWGTNISHSVNSILAVGGTGKQIYFISPNDSSVEAADLPGYTNLRDNQRAIASLIFHPSQLDVLFCGFSSKKTSQILVSQFDPSKLSNLKVLHKLSCPDSLIQADFHVTSGTLFCAHNRGLHAWDLDCNLLSKIDDDRSEGYSITLPQPMDKTTGMLHNSTETMVDSVLSLRGTSMVAYKIVTFGCIVIFDVSDAEMKNKKLEPKSFHMLEHDDSNDVYLYLGWEPEKKILACGDGSGGVWVYNLANLNLNSDITFSTPPSTILKWPKLKDEYVEIDRKVTVGCKNRKQLSNFVTQVCMNQDYLVSVTRTNFICVWKGN</sequence>
<comment type="caution">
    <text evidence="2">The sequence shown here is derived from an EMBL/GenBank/DDBJ whole genome shotgun (WGS) entry which is preliminary data.</text>
</comment>
<dbReference type="GO" id="GO:0003682">
    <property type="term" value="F:chromatin binding"/>
    <property type="evidence" value="ECO:0007669"/>
    <property type="project" value="TreeGrafter"/>
</dbReference>
<dbReference type="GO" id="GO:0005664">
    <property type="term" value="C:nuclear origin of replication recognition complex"/>
    <property type="evidence" value="ECO:0007669"/>
    <property type="project" value="TreeGrafter"/>
</dbReference>
<organism evidence="2 3">
    <name type="scientific">Cloeon dipterum</name>
    <dbReference type="NCBI Taxonomy" id="197152"/>
    <lineage>
        <taxon>Eukaryota</taxon>
        <taxon>Metazoa</taxon>
        <taxon>Ecdysozoa</taxon>
        <taxon>Arthropoda</taxon>
        <taxon>Hexapoda</taxon>
        <taxon>Insecta</taxon>
        <taxon>Pterygota</taxon>
        <taxon>Palaeoptera</taxon>
        <taxon>Ephemeroptera</taxon>
        <taxon>Pisciforma</taxon>
        <taxon>Baetidae</taxon>
        <taxon>Cloeon</taxon>
    </lineage>
</organism>
<evidence type="ECO:0000313" key="2">
    <source>
        <dbReference type="EMBL" id="CAB3361968.1"/>
    </source>
</evidence>
<name>A0A8S1BST7_9INSE</name>